<evidence type="ECO:0000259" key="8">
    <source>
        <dbReference type="Pfam" id="PF00441"/>
    </source>
</evidence>
<gene>
    <name evidence="12" type="ORF">CEQ21_16650</name>
</gene>
<comment type="catalytic activity">
    <reaction evidence="6">
        <text>a 2,3-saturated acyl-CoA + A = a 2,3-dehydroacyl-CoA + AH2</text>
        <dbReference type="Rhea" id="RHEA:48608"/>
        <dbReference type="ChEBI" id="CHEBI:13193"/>
        <dbReference type="ChEBI" id="CHEBI:17499"/>
        <dbReference type="ChEBI" id="CHEBI:60015"/>
        <dbReference type="ChEBI" id="CHEBI:65111"/>
    </reaction>
</comment>
<evidence type="ECO:0000256" key="4">
    <source>
        <dbReference type="ARBA" id="ARBA00022827"/>
    </source>
</evidence>
<dbReference type="SUPFAM" id="SSF47203">
    <property type="entry name" value="Acyl-CoA dehydrogenase C-terminal domain-like"/>
    <property type="match status" value="1"/>
</dbReference>
<comment type="cofactor">
    <cofactor evidence="1 7">
        <name>FAD</name>
        <dbReference type="ChEBI" id="CHEBI:57692"/>
    </cofactor>
</comment>
<dbReference type="InterPro" id="IPR006091">
    <property type="entry name" value="Acyl-CoA_Oxase/DH_mid-dom"/>
</dbReference>
<dbReference type="FunFam" id="2.40.110.10:FF:000001">
    <property type="entry name" value="Acyl-CoA dehydrogenase, mitochondrial"/>
    <property type="match status" value="1"/>
</dbReference>
<comment type="similarity">
    <text evidence="2 7">Belongs to the acyl-CoA dehydrogenase family.</text>
</comment>
<accession>A0A553SJE4</accession>
<evidence type="ECO:0000259" key="9">
    <source>
        <dbReference type="Pfam" id="PF02770"/>
    </source>
</evidence>
<feature type="domain" description="Acyl-CoA dehydrogenase-like C-terminal" evidence="11">
    <location>
        <begin position="455"/>
        <end position="556"/>
    </location>
</feature>
<dbReference type="InterPro" id="IPR036250">
    <property type="entry name" value="AcylCo_DH-like_C"/>
</dbReference>
<dbReference type="InterPro" id="IPR046373">
    <property type="entry name" value="Acyl-CoA_Oxase/DH_mid-dom_sf"/>
</dbReference>
<keyword evidence="3 7" id="KW-0285">Flavoprotein</keyword>
<dbReference type="InterPro" id="IPR006089">
    <property type="entry name" value="Acyl-CoA_DH_CS"/>
</dbReference>
<dbReference type="Proteomes" id="UP000319837">
    <property type="component" value="Unassembled WGS sequence"/>
</dbReference>
<dbReference type="InterPro" id="IPR049426">
    <property type="entry name" value="Acyl-CoA-dh-like_C"/>
</dbReference>
<dbReference type="Gene3D" id="1.10.540.10">
    <property type="entry name" value="Acyl-CoA dehydrogenase/oxidase, N-terminal domain"/>
    <property type="match status" value="1"/>
</dbReference>
<evidence type="ECO:0000259" key="10">
    <source>
        <dbReference type="Pfam" id="PF02771"/>
    </source>
</evidence>
<dbReference type="GO" id="GO:0050660">
    <property type="term" value="F:flavin adenine dinucleotide binding"/>
    <property type="evidence" value="ECO:0007669"/>
    <property type="project" value="InterPro"/>
</dbReference>
<proteinExistence type="inferred from homology"/>
<dbReference type="FunFam" id="1.20.140.10:FF:000019">
    <property type="entry name" value="Acyl-CoA dehydrogenase"/>
    <property type="match status" value="1"/>
</dbReference>
<dbReference type="Gene3D" id="1.20.140.10">
    <property type="entry name" value="Butyryl-CoA Dehydrogenase, subunit A, domain 3"/>
    <property type="match status" value="2"/>
</dbReference>
<evidence type="ECO:0000259" key="11">
    <source>
        <dbReference type="Pfam" id="PF21263"/>
    </source>
</evidence>
<dbReference type="PANTHER" id="PTHR43884">
    <property type="entry name" value="ACYL-COA DEHYDROGENASE"/>
    <property type="match status" value="1"/>
</dbReference>
<dbReference type="InterPro" id="IPR009075">
    <property type="entry name" value="AcylCo_DH/oxidase_C"/>
</dbReference>
<dbReference type="EMBL" id="RIBP01000004">
    <property type="protein sequence ID" value="TRZ37116.1"/>
    <property type="molecule type" value="Genomic_DNA"/>
</dbReference>
<name>A0A553SJE4_NIACI</name>
<evidence type="ECO:0000256" key="1">
    <source>
        <dbReference type="ARBA" id="ARBA00001974"/>
    </source>
</evidence>
<evidence type="ECO:0000256" key="6">
    <source>
        <dbReference type="ARBA" id="ARBA00052546"/>
    </source>
</evidence>
<keyword evidence="4 7" id="KW-0274">FAD</keyword>
<keyword evidence="5 7" id="KW-0560">Oxidoreductase</keyword>
<reference evidence="13" key="1">
    <citation type="submission" date="2018-10" db="EMBL/GenBank/DDBJ databases">
        <title>FDA dAtabase for Regulatory Grade micrObial Sequences (FDA-ARGOS): Supporting development and validation of Infectious Disease Dx tests.</title>
        <authorList>
            <person name="Minogue T."/>
            <person name="Wolcott M."/>
            <person name="Wasieloski L."/>
            <person name="Aguilar W."/>
            <person name="Moore D."/>
            <person name="Tallon L."/>
            <person name="Sadzewicz L."/>
            <person name="Sengamalay N."/>
            <person name="Ott S."/>
            <person name="Godinez A."/>
            <person name="Nagaraj S."/>
            <person name="Vavikolanu K."/>
            <person name="Vyas G."/>
            <person name="Nadendla S."/>
            <person name="George J."/>
            <person name="Sichtig H."/>
        </authorList>
    </citation>
    <scope>NUCLEOTIDE SEQUENCE [LARGE SCALE GENOMIC DNA]</scope>
    <source>
        <strain evidence="13">FDAARGOS_343</strain>
    </source>
</reference>
<dbReference type="Pfam" id="PF02771">
    <property type="entry name" value="Acyl-CoA_dh_N"/>
    <property type="match status" value="1"/>
</dbReference>
<organism evidence="12 13">
    <name type="scientific">Niallia circulans</name>
    <name type="common">Bacillus circulans</name>
    <dbReference type="NCBI Taxonomy" id="1397"/>
    <lineage>
        <taxon>Bacteria</taxon>
        <taxon>Bacillati</taxon>
        <taxon>Bacillota</taxon>
        <taxon>Bacilli</taxon>
        <taxon>Bacillales</taxon>
        <taxon>Bacillaceae</taxon>
        <taxon>Niallia</taxon>
    </lineage>
</organism>
<comment type="caution">
    <text evidence="12">The sequence shown here is derived from an EMBL/GenBank/DDBJ whole genome shotgun (WGS) entry which is preliminary data.</text>
</comment>
<evidence type="ECO:0000256" key="3">
    <source>
        <dbReference type="ARBA" id="ARBA00022630"/>
    </source>
</evidence>
<sequence>MNKGGSFLLEDSSWKDVYTPEDFSEEHELIGEMTNDFVRNSVMPHLDSMEKHDFKKVLELMKQAGELGLLGADVPEMFGGAGLDKISSAIISEKMSIAGGFSITHGAHVGIGSLPIILFGNVEQKQTYLPALATGEKIASYCLTEPTAGSDALGIKTTATLNAEGTHYILKGQKQWITNAGIADVFTVYAKVDGKDYSAFIVEREFPGVSIGKEEKKLGIKSSSTCSVILDNVLVPKENLLGEKGKGHLIALNVLNMGRFKLGMGAIGASKEALKVTVPYIKNRKQFQTPISEFPLTKAKVATLASLLYASESSVYRTAGLLSDALDPLEGTEDWKIPAKLVNEYSMECSLNKIFSSEALDKIVDECLQLHGGNGFMEDYAISRMYRDSRINRIFEGTNEINLLAVPGNYLRKAMKGDVPLFAAAKAIEREMITFIPSEPDDSVLSQEKLFVKNGKKIVLILLGLLAKKYTTEIEQQQEALTSIATIISHVFAMESCILRTEKAIATTNTEENQKLLYTEIYCQEAFQIIHTEAQNTLAYMESGDDLRLALSVLKKYTRFLPKPLIALKREAAEKVIAANEYIV</sequence>
<evidence type="ECO:0000256" key="2">
    <source>
        <dbReference type="ARBA" id="ARBA00009347"/>
    </source>
</evidence>
<dbReference type="Pfam" id="PF21263">
    <property type="entry name" value="Acyl-CoA-dh_C"/>
    <property type="match status" value="1"/>
</dbReference>
<evidence type="ECO:0000256" key="7">
    <source>
        <dbReference type="RuleBase" id="RU362125"/>
    </source>
</evidence>
<evidence type="ECO:0000313" key="12">
    <source>
        <dbReference type="EMBL" id="TRZ37116.1"/>
    </source>
</evidence>
<protein>
    <submittedName>
        <fullName evidence="12">Acyl-CoA dehydrogenase</fullName>
    </submittedName>
</protein>
<evidence type="ECO:0000256" key="5">
    <source>
        <dbReference type="ARBA" id="ARBA00023002"/>
    </source>
</evidence>
<dbReference type="InterPro" id="IPR037069">
    <property type="entry name" value="AcylCoA_DH/ox_N_sf"/>
</dbReference>
<dbReference type="PROSITE" id="PS00072">
    <property type="entry name" value="ACYL_COA_DH_1"/>
    <property type="match status" value="1"/>
</dbReference>
<dbReference type="Pfam" id="PF02770">
    <property type="entry name" value="Acyl-CoA_dh_M"/>
    <property type="match status" value="1"/>
</dbReference>
<evidence type="ECO:0000313" key="13">
    <source>
        <dbReference type="Proteomes" id="UP000319837"/>
    </source>
</evidence>
<feature type="domain" description="Acyl-CoA dehydrogenase/oxidase N-terminal" evidence="10">
    <location>
        <begin position="24"/>
        <end position="136"/>
    </location>
</feature>
<dbReference type="AlphaFoldDB" id="A0A553SJE4"/>
<feature type="domain" description="Acyl-CoA dehydrogenase/oxidase C-terminal" evidence="8">
    <location>
        <begin position="245"/>
        <end position="404"/>
    </location>
</feature>
<dbReference type="Pfam" id="PF00441">
    <property type="entry name" value="Acyl-CoA_dh_1"/>
    <property type="match status" value="1"/>
</dbReference>
<dbReference type="FunFam" id="1.10.540.10:FF:000001">
    <property type="entry name" value="Very long-chain-specific acyl-CoA dehydrogenase, mitochondrial"/>
    <property type="match status" value="1"/>
</dbReference>
<dbReference type="GO" id="GO:0003995">
    <property type="term" value="F:acyl-CoA dehydrogenase activity"/>
    <property type="evidence" value="ECO:0007669"/>
    <property type="project" value="InterPro"/>
</dbReference>
<dbReference type="PROSITE" id="PS00073">
    <property type="entry name" value="ACYL_COA_DH_2"/>
    <property type="match status" value="1"/>
</dbReference>
<dbReference type="RefSeq" id="WP_185767308.1">
    <property type="nucleotide sequence ID" value="NZ_RIBP01000004.1"/>
</dbReference>
<dbReference type="SUPFAM" id="SSF56645">
    <property type="entry name" value="Acyl-CoA dehydrogenase NM domain-like"/>
    <property type="match status" value="1"/>
</dbReference>
<dbReference type="Gene3D" id="2.40.110.10">
    <property type="entry name" value="Butyryl-CoA Dehydrogenase, subunit A, domain 2"/>
    <property type="match status" value="1"/>
</dbReference>
<dbReference type="PANTHER" id="PTHR43884:SF12">
    <property type="entry name" value="ISOVALERYL-COA DEHYDROGENASE, MITOCHONDRIAL-RELATED"/>
    <property type="match status" value="1"/>
</dbReference>
<dbReference type="InterPro" id="IPR013786">
    <property type="entry name" value="AcylCoA_DH/ox_N"/>
</dbReference>
<dbReference type="InterPro" id="IPR009100">
    <property type="entry name" value="AcylCoA_DH/oxidase_NM_dom_sf"/>
</dbReference>
<feature type="domain" description="Acyl-CoA oxidase/dehydrogenase middle" evidence="9">
    <location>
        <begin position="141"/>
        <end position="233"/>
    </location>
</feature>